<dbReference type="EMBL" id="MNCJ02000328">
    <property type="protein sequence ID" value="KAF5773545.1"/>
    <property type="molecule type" value="Genomic_DNA"/>
</dbReference>
<protein>
    <submittedName>
        <fullName evidence="1">Uncharacterized protein</fullName>
    </submittedName>
</protein>
<keyword evidence="2" id="KW-1185">Reference proteome</keyword>
<name>A0A9K3HAZ0_HELAN</name>
<dbReference type="AlphaFoldDB" id="A0A9K3HAZ0"/>
<accession>A0A9K3HAZ0</accession>
<proteinExistence type="predicted"/>
<gene>
    <name evidence="1" type="ORF">HanXRQr2_Chr13g0589761</name>
</gene>
<reference evidence="1" key="1">
    <citation type="journal article" date="2017" name="Nature">
        <title>The sunflower genome provides insights into oil metabolism, flowering and Asterid evolution.</title>
        <authorList>
            <person name="Badouin H."/>
            <person name="Gouzy J."/>
            <person name="Grassa C.J."/>
            <person name="Murat F."/>
            <person name="Staton S.E."/>
            <person name="Cottret L."/>
            <person name="Lelandais-Briere C."/>
            <person name="Owens G.L."/>
            <person name="Carrere S."/>
            <person name="Mayjonade B."/>
            <person name="Legrand L."/>
            <person name="Gill N."/>
            <person name="Kane N.C."/>
            <person name="Bowers J.E."/>
            <person name="Hubner S."/>
            <person name="Bellec A."/>
            <person name="Berard A."/>
            <person name="Berges H."/>
            <person name="Blanchet N."/>
            <person name="Boniface M.C."/>
            <person name="Brunel D."/>
            <person name="Catrice O."/>
            <person name="Chaidir N."/>
            <person name="Claudel C."/>
            <person name="Donnadieu C."/>
            <person name="Faraut T."/>
            <person name="Fievet G."/>
            <person name="Helmstetter N."/>
            <person name="King M."/>
            <person name="Knapp S.J."/>
            <person name="Lai Z."/>
            <person name="Le Paslier M.C."/>
            <person name="Lippi Y."/>
            <person name="Lorenzon L."/>
            <person name="Mandel J.R."/>
            <person name="Marage G."/>
            <person name="Marchand G."/>
            <person name="Marquand E."/>
            <person name="Bret-Mestries E."/>
            <person name="Morien E."/>
            <person name="Nambeesan S."/>
            <person name="Nguyen T."/>
            <person name="Pegot-Espagnet P."/>
            <person name="Pouilly N."/>
            <person name="Raftis F."/>
            <person name="Sallet E."/>
            <person name="Schiex T."/>
            <person name="Thomas J."/>
            <person name="Vandecasteele C."/>
            <person name="Vares D."/>
            <person name="Vear F."/>
            <person name="Vautrin S."/>
            <person name="Crespi M."/>
            <person name="Mangin B."/>
            <person name="Burke J.M."/>
            <person name="Salse J."/>
            <person name="Munos S."/>
            <person name="Vincourt P."/>
            <person name="Rieseberg L.H."/>
            <person name="Langlade N.B."/>
        </authorList>
    </citation>
    <scope>NUCLEOTIDE SEQUENCE</scope>
    <source>
        <tissue evidence="1">Leaves</tissue>
    </source>
</reference>
<organism evidence="1 2">
    <name type="scientific">Helianthus annuus</name>
    <name type="common">Common sunflower</name>
    <dbReference type="NCBI Taxonomy" id="4232"/>
    <lineage>
        <taxon>Eukaryota</taxon>
        <taxon>Viridiplantae</taxon>
        <taxon>Streptophyta</taxon>
        <taxon>Embryophyta</taxon>
        <taxon>Tracheophyta</taxon>
        <taxon>Spermatophyta</taxon>
        <taxon>Magnoliopsida</taxon>
        <taxon>eudicotyledons</taxon>
        <taxon>Gunneridae</taxon>
        <taxon>Pentapetalae</taxon>
        <taxon>asterids</taxon>
        <taxon>campanulids</taxon>
        <taxon>Asterales</taxon>
        <taxon>Asteraceae</taxon>
        <taxon>Asteroideae</taxon>
        <taxon>Heliantheae alliance</taxon>
        <taxon>Heliantheae</taxon>
        <taxon>Helianthus</taxon>
    </lineage>
</organism>
<evidence type="ECO:0000313" key="1">
    <source>
        <dbReference type="EMBL" id="KAF5773545.1"/>
    </source>
</evidence>
<dbReference type="Gramene" id="mRNA:HanXRQr2_Chr13g0589761">
    <property type="protein sequence ID" value="mRNA:HanXRQr2_Chr13g0589761"/>
    <property type="gene ID" value="HanXRQr2_Chr13g0589761"/>
</dbReference>
<sequence>MCCCRNLIFKKIKVYQITVVVVTDALPPTLPKSNCIINKHKVSINLRNQHLG</sequence>
<evidence type="ECO:0000313" key="2">
    <source>
        <dbReference type="Proteomes" id="UP000215914"/>
    </source>
</evidence>
<dbReference type="Proteomes" id="UP000215914">
    <property type="component" value="Unassembled WGS sequence"/>
</dbReference>
<reference evidence="1" key="2">
    <citation type="submission" date="2020-06" db="EMBL/GenBank/DDBJ databases">
        <title>Helianthus annuus Genome sequencing and assembly Release 2.</title>
        <authorList>
            <person name="Gouzy J."/>
            <person name="Langlade N."/>
            <person name="Munos S."/>
        </authorList>
    </citation>
    <scope>NUCLEOTIDE SEQUENCE</scope>
    <source>
        <tissue evidence="1">Leaves</tissue>
    </source>
</reference>
<comment type="caution">
    <text evidence="1">The sequence shown here is derived from an EMBL/GenBank/DDBJ whole genome shotgun (WGS) entry which is preliminary data.</text>
</comment>